<dbReference type="Proteomes" id="UP000031197">
    <property type="component" value="Unassembled WGS sequence"/>
</dbReference>
<dbReference type="InterPro" id="IPR006157">
    <property type="entry name" value="FolB_dom"/>
</dbReference>
<dbReference type="AlphaFoldDB" id="A0A0B3Y7C0"/>
<evidence type="ECO:0000256" key="3">
    <source>
        <dbReference type="ARBA" id="ARBA00005013"/>
    </source>
</evidence>
<evidence type="ECO:0000256" key="2">
    <source>
        <dbReference type="ARBA" id="ARBA00001353"/>
    </source>
</evidence>
<dbReference type="Pfam" id="PF02152">
    <property type="entry name" value="FolB"/>
    <property type="match status" value="1"/>
</dbReference>
<name>A0A0B3Y7C0_9ALTE</name>
<evidence type="ECO:0000256" key="8">
    <source>
        <dbReference type="RuleBase" id="RU362079"/>
    </source>
</evidence>
<dbReference type="Gene3D" id="3.30.1130.10">
    <property type="match status" value="1"/>
</dbReference>
<comment type="catalytic activity">
    <reaction evidence="1">
        <text>7,8-dihydroneopterin = 7,8-dihydromonapterin</text>
        <dbReference type="Rhea" id="RHEA:45328"/>
        <dbReference type="ChEBI" id="CHEBI:17001"/>
        <dbReference type="ChEBI" id="CHEBI:71175"/>
        <dbReference type="EC" id="5.1.99.8"/>
    </reaction>
</comment>
<evidence type="ECO:0000313" key="11">
    <source>
        <dbReference type="Proteomes" id="UP000031197"/>
    </source>
</evidence>
<dbReference type="InterPro" id="IPR043133">
    <property type="entry name" value="GTP-CH-I_C/QueF"/>
</dbReference>
<evidence type="ECO:0000256" key="7">
    <source>
        <dbReference type="ARBA" id="ARBA00023239"/>
    </source>
</evidence>
<dbReference type="OrthoDB" id="9810587at2"/>
<comment type="caution">
    <text evidence="10">The sequence shown here is derived from an EMBL/GenBank/DDBJ whole genome shotgun (WGS) entry which is preliminary data.</text>
</comment>
<evidence type="ECO:0000256" key="4">
    <source>
        <dbReference type="ARBA" id="ARBA00005708"/>
    </source>
</evidence>
<keyword evidence="11" id="KW-1185">Reference proteome</keyword>
<dbReference type="NCBIfam" id="TIGR00525">
    <property type="entry name" value="folB"/>
    <property type="match status" value="1"/>
</dbReference>
<protein>
    <recommendedName>
        <fullName evidence="8">7,8-dihydroneopterin aldolase</fullName>
        <ecNumber evidence="8">4.1.2.25</ecNumber>
    </recommendedName>
</protein>
<keyword evidence="5 8" id="KW-0289">Folate biosynthesis</keyword>
<reference evidence="10 11" key="1">
    <citation type="submission" date="2014-12" db="EMBL/GenBank/DDBJ databases">
        <title>Genome sequencing of Alteromonas marina AD001.</title>
        <authorList>
            <person name="Adrian T.G.S."/>
            <person name="Chan K.G."/>
        </authorList>
    </citation>
    <scope>NUCLEOTIDE SEQUENCE [LARGE SCALE GENOMIC DNA]</scope>
    <source>
        <strain evidence="10 11">AD001</strain>
    </source>
</reference>
<dbReference type="SUPFAM" id="SSF55620">
    <property type="entry name" value="Tetrahydrobiopterin biosynthesis enzymes-like"/>
    <property type="match status" value="1"/>
</dbReference>
<dbReference type="GO" id="GO:0005737">
    <property type="term" value="C:cytoplasm"/>
    <property type="evidence" value="ECO:0007669"/>
    <property type="project" value="TreeGrafter"/>
</dbReference>
<evidence type="ECO:0000256" key="5">
    <source>
        <dbReference type="ARBA" id="ARBA00022909"/>
    </source>
</evidence>
<sequence length="117" mass="12926">MGKIYITGLEVDTLIGVYDWERVRTTQLLLDITLDVDLSAAMQSDDVADTVDYAKVAECIVKVGKESTFELLEAFGSKVMETVLANFSVASITLKIVKPNILPNAQTVAVEMRKERN</sequence>
<dbReference type="GO" id="GO:0004150">
    <property type="term" value="F:dihydroneopterin aldolase activity"/>
    <property type="evidence" value="ECO:0007669"/>
    <property type="project" value="UniProtKB-UniRule"/>
</dbReference>
<dbReference type="InterPro" id="IPR006156">
    <property type="entry name" value="Dihydroneopterin_aldolase"/>
</dbReference>
<dbReference type="UniPathway" id="UPA00077">
    <property type="reaction ID" value="UER00154"/>
</dbReference>
<dbReference type="SMART" id="SM00905">
    <property type="entry name" value="FolB"/>
    <property type="match status" value="1"/>
</dbReference>
<proteinExistence type="inferred from homology"/>
<evidence type="ECO:0000256" key="6">
    <source>
        <dbReference type="ARBA" id="ARBA00023235"/>
    </source>
</evidence>
<dbReference type="PANTHER" id="PTHR42844:SF1">
    <property type="entry name" value="DIHYDRONEOPTERIN ALDOLASE 1-RELATED"/>
    <property type="match status" value="1"/>
</dbReference>
<dbReference type="GO" id="GO:0016853">
    <property type="term" value="F:isomerase activity"/>
    <property type="evidence" value="ECO:0007669"/>
    <property type="project" value="UniProtKB-KW"/>
</dbReference>
<organism evidence="10 11">
    <name type="scientific">Alteromonas marina</name>
    <dbReference type="NCBI Taxonomy" id="203795"/>
    <lineage>
        <taxon>Bacteria</taxon>
        <taxon>Pseudomonadati</taxon>
        <taxon>Pseudomonadota</taxon>
        <taxon>Gammaproteobacteria</taxon>
        <taxon>Alteromonadales</taxon>
        <taxon>Alteromonadaceae</taxon>
        <taxon>Alteromonas/Salinimonas group</taxon>
        <taxon>Alteromonas</taxon>
    </lineage>
</organism>
<dbReference type="GO" id="GO:0046656">
    <property type="term" value="P:folic acid biosynthetic process"/>
    <property type="evidence" value="ECO:0007669"/>
    <property type="project" value="UniProtKB-UniRule"/>
</dbReference>
<dbReference type="EC" id="4.1.2.25" evidence="8"/>
<evidence type="ECO:0000256" key="1">
    <source>
        <dbReference type="ARBA" id="ARBA00000693"/>
    </source>
</evidence>
<evidence type="ECO:0000313" key="10">
    <source>
        <dbReference type="EMBL" id="KHT52886.1"/>
    </source>
</evidence>
<keyword evidence="6" id="KW-0413">Isomerase</keyword>
<keyword evidence="7 8" id="KW-0456">Lyase</keyword>
<dbReference type="FunFam" id="3.30.1130.10:FF:000002">
    <property type="entry name" value="7,8-dihydroneopterin aldolase"/>
    <property type="match status" value="1"/>
</dbReference>
<accession>A0A0B3Y7C0</accession>
<dbReference type="GO" id="GO:0046654">
    <property type="term" value="P:tetrahydrofolate biosynthetic process"/>
    <property type="evidence" value="ECO:0007669"/>
    <property type="project" value="UniProtKB-UniRule"/>
</dbReference>
<dbReference type="NCBIfam" id="TIGR00526">
    <property type="entry name" value="folB_dom"/>
    <property type="match status" value="1"/>
</dbReference>
<gene>
    <name evidence="10" type="ORF">RJ41_09585</name>
</gene>
<comment type="similarity">
    <text evidence="4 8">Belongs to the DHNA family.</text>
</comment>
<dbReference type="EMBL" id="JWLW01000015">
    <property type="protein sequence ID" value="KHT52886.1"/>
    <property type="molecule type" value="Genomic_DNA"/>
</dbReference>
<dbReference type="PANTHER" id="PTHR42844">
    <property type="entry name" value="DIHYDRONEOPTERIN ALDOLASE 1-RELATED"/>
    <property type="match status" value="1"/>
</dbReference>
<comment type="pathway">
    <text evidence="3 8">Cofactor biosynthesis; tetrahydrofolate biosynthesis; 2-amino-4-hydroxy-6-hydroxymethyl-7,8-dihydropteridine diphosphate from 7,8-dihydroneopterin triphosphate: step 3/4.</text>
</comment>
<evidence type="ECO:0000259" key="9">
    <source>
        <dbReference type="SMART" id="SM00905"/>
    </source>
</evidence>
<dbReference type="RefSeq" id="WP_039219834.1">
    <property type="nucleotide sequence ID" value="NZ_JWLW01000015.1"/>
</dbReference>
<feature type="domain" description="Dihydroneopterin aldolase/epimerase" evidence="9">
    <location>
        <begin position="4"/>
        <end position="114"/>
    </location>
</feature>
<comment type="catalytic activity">
    <reaction evidence="2 8">
        <text>7,8-dihydroneopterin = 6-hydroxymethyl-7,8-dihydropterin + glycolaldehyde</text>
        <dbReference type="Rhea" id="RHEA:10540"/>
        <dbReference type="ChEBI" id="CHEBI:17001"/>
        <dbReference type="ChEBI" id="CHEBI:17071"/>
        <dbReference type="ChEBI" id="CHEBI:44841"/>
        <dbReference type="EC" id="4.1.2.25"/>
    </reaction>
</comment>
<comment type="function">
    <text evidence="8">Catalyzes the conversion of 7,8-dihydroneopterin to 6-hydroxymethyl-7,8-dihydropterin.</text>
</comment>